<evidence type="ECO:0008006" key="3">
    <source>
        <dbReference type="Google" id="ProtNLM"/>
    </source>
</evidence>
<name>A0AAD7GS02_MYCRO</name>
<proteinExistence type="predicted"/>
<dbReference type="EMBL" id="JARKIE010000011">
    <property type="protein sequence ID" value="KAJ7703950.1"/>
    <property type="molecule type" value="Genomic_DNA"/>
</dbReference>
<accession>A0AAD7GS02</accession>
<protein>
    <recommendedName>
        <fullName evidence="3">F-box domain-containing protein</fullName>
    </recommendedName>
</protein>
<sequence length="276" mass="30621">MLEQFTLSAHGSPDMIHPISAFKNAPLLRHLCLKGGMHPPDVLLPWEQQTALELYGASADDCLELLSLTPNVVNCMPDIQYASHALAPGSPLQSFRSFTFSGSAGWGVLRYLTMPALQTLDLTRIPPDPRNIVQLLQFLEPSQCELRNLRLYVRTVVTTQTIYLLGRLPVLSALELTVAEADIGTAIFHEFGASDGRALLPRIHSISVLCVHNDNARLMFDAVIHALPVRSSTLASFALWMDDHGQEPGPEIRECWRGLALEGMNLRIGNTHERWI</sequence>
<evidence type="ECO:0000313" key="2">
    <source>
        <dbReference type="Proteomes" id="UP001221757"/>
    </source>
</evidence>
<comment type="caution">
    <text evidence="1">The sequence shown here is derived from an EMBL/GenBank/DDBJ whole genome shotgun (WGS) entry which is preliminary data.</text>
</comment>
<dbReference type="AlphaFoldDB" id="A0AAD7GS02"/>
<evidence type="ECO:0000313" key="1">
    <source>
        <dbReference type="EMBL" id="KAJ7703950.1"/>
    </source>
</evidence>
<reference evidence="1" key="1">
    <citation type="submission" date="2023-03" db="EMBL/GenBank/DDBJ databases">
        <title>Massive genome expansion in bonnet fungi (Mycena s.s.) driven by repeated elements and novel gene families across ecological guilds.</title>
        <authorList>
            <consortium name="Lawrence Berkeley National Laboratory"/>
            <person name="Harder C.B."/>
            <person name="Miyauchi S."/>
            <person name="Viragh M."/>
            <person name="Kuo A."/>
            <person name="Thoen E."/>
            <person name="Andreopoulos B."/>
            <person name="Lu D."/>
            <person name="Skrede I."/>
            <person name="Drula E."/>
            <person name="Henrissat B."/>
            <person name="Morin E."/>
            <person name="Kohler A."/>
            <person name="Barry K."/>
            <person name="LaButti K."/>
            <person name="Morin E."/>
            <person name="Salamov A."/>
            <person name="Lipzen A."/>
            <person name="Mereny Z."/>
            <person name="Hegedus B."/>
            <person name="Baldrian P."/>
            <person name="Stursova M."/>
            <person name="Weitz H."/>
            <person name="Taylor A."/>
            <person name="Grigoriev I.V."/>
            <person name="Nagy L.G."/>
            <person name="Martin F."/>
            <person name="Kauserud H."/>
        </authorList>
    </citation>
    <scope>NUCLEOTIDE SEQUENCE</scope>
    <source>
        <strain evidence="1">CBHHK067</strain>
    </source>
</reference>
<dbReference type="Proteomes" id="UP001221757">
    <property type="component" value="Unassembled WGS sequence"/>
</dbReference>
<gene>
    <name evidence="1" type="ORF">B0H17DRAFT_1193884</name>
</gene>
<keyword evidence="2" id="KW-1185">Reference proteome</keyword>
<organism evidence="1 2">
    <name type="scientific">Mycena rosella</name>
    <name type="common">Pink bonnet</name>
    <name type="synonym">Agaricus rosellus</name>
    <dbReference type="NCBI Taxonomy" id="1033263"/>
    <lineage>
        <taxon>Eukaryota</taxon>
        <taxon>Fungi</taxon>
        <taxon>Dikarya</taxon>
        <taxon>Basidiomycota</taxon>
        <taxon>Agaricomycotina</taxon>
        <taxon>Agaricomycetes</taxon>
        <taxon>Agaricomycetidae</taxon>
        <taxon>Agaricales</taxon>
        <taxon>Marasmiineae</taxon>
        <taxon>Mycenaceae</taxon>
        <taxon>Mycena</taxon>
    </lineage>
</organism>